<keyword evidence="4" id="KW-0676">Redox-active center</keyword>
<dbReference type="InterPro" id="IPR013740">
    <property type="entry name" value="Redoxin"/>
</dbReference>
<evidence type="ECO:0000256" key="4">
    <source>
        <dbReference type="ARBA" id="ARBA00023284"/>
    </source>
</evidence>
<keyword evidence="8" id="KW-1185">Reference proteome</keyword>
<evidence type="ECO:0000259" key="6">
    <source>
        <dbReference type="PROSITE" id="PS51352"/>
    </source>
</evidence>
<name>A0ABR9TA76_9SPHI</name>
<evidence type="ECO:0000313" key="7">
    <source>
        <dbReference type="EMBL" id="MBE8722185.1"/>
    </source>
</evidence>
<dbReference type="SUPFAM" id="SSF52833">
    <property type="entry name" value="Thioredoxin-like"/>
    <property type="match status" value="1"/>
</dbReference>
<dbReference type="InterPro" id="IPR013766">
    <property type="entry name" value="Thioredoxin_domain"/>
</dbReference>
<dbReference type="Pfam" id="PF08534">
    <property type="entry name" value="Redoxin"/>
    <property type="match status" value="1"/>
</dbReference>
<dbReference type="InterPro" id="IPR017937">
    <property type="entry name" value="Thioredoxin_CS"/>
</dbReference>
<dbReference type="Proteomes" id="UP000618319">
    <property type="component" value="Unassembled WGS sequence"/>
</dbReference>
<organism evidence="7 8">
    <name type="scientific">Sphingobacterium pedocola</name>
    <dbReference type="NCBI Taxonomy" id="2082722"/>
    <lineage>
        <taxon>Bacteria</taxon>
        <taxon>Pseudomonadati</taxon>
        <taxon>Bacteroidota</taxon>
        <taxon>Sphingobacteriia</taxon>
        <taxon>Sphingobacteriales</taxon>
        <taxon>Sphingobacteriaceae</taxon>
        <taxon>Sphingobacterium</taxon>
    </lineage>
</organism>
<evidence type="ECO:0000256" key="1">
    <source>
        <dbReference type="ARBA" id="ARBA00004196"/>
    </source>
</evidence>
<dbReference type="PROSITE" id="PS00194">
    <property type="entry name" value="THIOREDOXIN_1"/>
    <property type="match status" value="1"/>
</dbReference>
<feature type="signal peptide" evidence="5">
    <location>
        <begin position="1"/>
        <end position="20"/>
    </location>
</feature>
<dbReference type="EMBL" id="PSKQ01000023">
    <property type="protein sequence ID" value="MBE8722185.1"/>
    <property type="molecule type" value="Genomic_DNA"/>
</dbReference>
<dbReference type="GO" id="GO:0016853">
    <property type="term" value="F:isomerase activity"/>
    <property type="evidence" value="ECO:0007669"/>
    <property type="project" value="UniProtKB-KW"/>
</dbReference>
<dbReference type="CDD" id="cd02966">
    <property type="entry name" value="TlpA_like_family"/>
    <property type="match status" value="1"/>
</dbReference>
<dbReference type="RefSeq" id="WP_196940102.1">
    <property type="nucleotide sequence ID" value="NZ_MU158690.1"/>
</dbReference>
<sequence>MKKLVVYLFICLCLTVDSNAQEWKIGLNETVPPFEVVQKDGTKTNAEALKGKVVLINFFATWCPPCRAELPRLQAEIWERWKSTGDFHVLVLAREEGWDKLDPFMAANNYTFPVFPDMERAIFRLFAENTIPRNVLLNREGEVIYQSIGYESKEFDKLIRRIDDELKK</sequence>
<feature type="domain" description="Thioredoxin" evidence="6">
    <location>
        <begin position="25"/>
        <end position="167"/>
    </location>
</feature>
<proteinExistence type="predicted"/>
<comment type="subcellular location">
    <subcellularLocation>
        <location evidence="1">Cell envelope</location>
    </subcellularLocation>
</comment>
<dbReference type="PANTHER" id="PTHR42852:SF6">
    <property type="entry name" value="THIOL:DISULFIDE INTERCHANGE PROTEIN DSBE"/>
    <property type="match status" value="1"/>
</dbReference>
<dbReference type="InterPro" id="IPR036249">
    <property type="entry name" value="Thioredoxin-like_sf"/>
</dbReference>
<dbReference type="Gene3D" id="3.40.30.10">
    <property type="entry name" value="Glutaredoxin"/>
    <property type="match status" value="1"/>
</dbReference>
<keyword evidence="7" id="KW-0413">Isomerase</keyword>
<evidence type="ECO:0000256" key="5">
    <source>
        <dbReference type="SAM" id="SignalP"/>
    </source>
</evidence>
<dbReference type="InterPro" id="IPR050553">
    <property type="entry name" value="Thioredoxin_ResA/DsbE_sf"/>
</dbReference>
<keyword evidence="2" id="KW-0201">Cytochrome c-type biogenesis</keyword>
<evidence type="ECO:0000256" key="2">
    <source>
        <dbReference type="ARBA" id="ARBA00022748"/>
    </source>
</evidence>
<comment type="caution">
    <text evidence="7">The sequence shown here is derived from an EMBL/GenBank/DDBJ whole genome shotgun (WGS) entry which is preliminary data.</text>
</comment>
<keyword evidence="3" id="KW-1015">Disulfide bond</keyword>
<dbReference type="PANTHER" id="PTHR42852">
    <property type="entry name" value="THIOL:DISULFIDE INTERCHANGE PROTEIN DSBE"/>
    <property type="match status" value="1"/>
</dbReference>
<gene>
    <name evidence="7" type="ORF">C4F40_15770</name>
</gene>
<evidence type="ECO:0000256" key="3">
    <source>
        <dbReference type="ARBA" id="ARBA00023157"/>
    </source>
</evidence>
<reference evidence="7 8" key="1">
    <citation type="submission" date="2018-02" db="EMBL/GenBank/DDBJ databases">
        <title>Sphingobacterium KA21.</title>
        <authorList>
            <person name="Vasarhelyi B.M."/>
            <person name="Deshmukh S."/>
            <person name="Balint B."/>
            <person name="Kukolya J."/>
        </authorList>
    </citation>
    <scope>NUCLEOTIDE SEQUENCE [LARGE SCALE GENOMIC DNA]</scope>
    <source>
        <strain evidence="7 8">Ka21</strain>
    </source>
</reference>
<evidence type="ECO:0000313" key="8">
    <source>
        <dbReference type="Proteomes" id="UP000618319"/>
    </source>
</evidence>
<accession>A0ABR9TA76</accession>
<protein>
    <submittedName>
        <fullName evidence="7">Protein-disulfide isomerase</fullName>
    </submittedName>
</protein>
<dbReference type="PROSITE" id="PS51352">
    <property type="entry name" value="THIOREDOXIN_2"/>
    <property type="match status" value="1"/>
</dbReference>
<keyword evidence="5" id="KW-0732">Signal</keyword>
<feature type="chain" id="PRO_5045912007" evidence="5">
    <location>
        <begin position="21"/>
        <end position="168"/>
    </location>
</feature>